<proteinExistence type="predicted"/>
<name>A0A327ZCP9_9ACTN</name>
<organism evidence="2 3">
    <name type="scientific">Actinoplanes lutulentus</name>
    <dbReference type="NCBI Taxonomy" id="1287878"/>
    <lineage>
        <taxon>Bacteria</taxon>
        <taxon>Bacillati</taxon>
        <taxon>Actinomycetota</taxon>
        <taxon>Actinomycetes</taxon>
        <taxon>Micromonosporales</taxon>
        <taxon>Micromonosporaceae</taxon>
        <taxon>Actinoplanes</taxon>
    </lineage>
</organism>
<evidence type="ECO:0000259" key="1">
    <source>
        <dbReference type="Pfam" id="PF25547"/>
    </source>
</evidence>
<dbReference type="EMBL" id="QLMJ01000008">
    <property type="protein sequence ID" value="RAK36506.1"/>
    <property type="molecule type" value="Genomic_DNA"/>
</dbReference>
<protein>
    <recommendedName>
        <fullName evidence="1">Outer membrane channel protein CpnT-like N-terminal domain-containing protein</fullName>
    </recommendedName>
</protein>
<gene>
    <name evidence="2" type="ORF">B0I29_10895</name>
</gene>
<dbReference type="InterPro" id="IPR036689">
    <property type="entry name" value="ESAT-6-like_sf"/>
</dbReference>
<dbReference type="RefSeq" id="WP_111650341.1">
    <property type="nucleotide sequence ID" value="NZ_JACHWI010000007.1"/>
</dbReference>
<dbReference type="Proteomes" id="UP000249341">
    <property type="component" value="Unassembled WGS sequence"/>
</dbReference>
<dbReference type="AlphaFoldDB" id="A0A327ZCP9"/>
<evidence type="ECO:0000313" key="3">
    <source>
        <dbReference type="Proteomes" id="UP000249341"/>
    </source>
</evidence>
<dbReference type="Pfam" id="PF25547">
    <property type="entry name" value="WXG100_2"/>
    <property type="match status" value="1"/>
</dbReference>
<sequence>MPIDTRLDGRPEQVYATARWLRDRLAFEVDGGAAAMRSSHADAAQSWRGAAGAAFGQRIDGTAGQADRLHGGLRSTADGLEHYAGQLAQAQAHMARARQIAADGGLPLAGDTILEPVAAPTPQQVESYQLAQAEADRGNAAIEFGRAVLKNMGDDITQKWHLFTSEVITGGLIGSLATIHRDILRAESQAIGKASEALVDHYLKTPGGTPASKALNEAAYAKYLESSKVELQARGFERRFLSKIPVAGAVITAAGVGYDIAHGKPVGKSVLSGAGNVGGALVGAKIGAAIGISGGPVGIVVGGAIGGIVGGVIGSGLVDAAYDALPDNVTKAFEDGLKETGTAITDGVKDVGSAIGDGAKDVGSAISGGFQKVFG</sequence>
<dbReference type="InterPro" id="IPR057746">
    <property type="entry name" value="CpnT-like_N"/>
</dbReference>
<comment type="caution">
    <text evidence="2">The sequence shown here is derived from an EMBL/GenBank/DDBJ whole genome shotgun (WGS) entry which is preliminary data.</text>
</comment>
<feature type="domain" description="Outer membrane channel protein CpnT-like N-terminal" evidence="1">
    <location>
        <begin position="24"/>
        <end position="93"/>
    </location>
</feature>
<evidence type="ECO:0000313" key="2">
    <source>
        <dbReference type="EMBL" id="RAK36506.1"/>
    </source>
</evidence>
<keyword evidence="3" id="KW-1185">Reference proteome</keyword>
<dbReference type="OrthoDB" id="3296722at2"/>
<reference evidence="2 3" key="1">
    <citation type="submission" date="2018-06" db="EMBL/GenBank/DDBJ databases">
        <title>Genomic Encyclopedia of Type Strains, Phase III (KMG-III): the genomes of soil and plant-associated and newly described type strains.</title>
        <authorList>
            <person name="Whitman W."/>
        </authorList>
    </citation>
    <scope>NUCLEOTIDE SEQUENCE [LARGE SCALE GENOMIC DNA]</scope>
    <source>
        <strain evidence="2 3">CGMCC 4.7090</strain>
    </source>
</reference>
<dbReference type="SUPFAM" id="SSF140453">
    <property type="entry name" value="EsxAB dimer-like"/>
    <property type="match status" value="1"/>
</dbReference>
<accession>A0A327ZCP9</accession>
<dbReference type="Gene3D" id="1.10.287.1060">
    <property type="entry name" value="ESAT-6-like"/>
    <property type="match status" value="1"/>
</dbReference>